<evidence type="ECO:0000256" key="10">
    <source>
        <dbReference type="ARBA" id="ARBA00047872"/>
    </source>
</evidence>
<sequence length="267" mass="29677">MKFGGASVATPKHFSRIADIILQRKQEYERIVTVVSAMGNTTDELISLAKQVHPNPPRREYDMLVTVGERISISLLAMALSLKEQEAVSFTGSQSGIITTDDHTEARIIDVRPYRLIPCLQEEKVVIVAGFQGVSMNKEITTLGRGGSDTTAVALGIALEAECVEFYKDVAGIFERDPKKFPESTCYSCLTYAQSRKIIDSGAKVLSIRCLDLAEKNGIPLWVRSFDDDSDDQGTRIFDRNLVLPVQPIYEYTCQNMRETGRISNCV</sequence>
<evidence type="ECO:0000256" key="12">
    <source>
        <dbReference type="RuleBase" id="RU004249"/>
    </source>
</evidence>
<organism evidence="14 15">
    <name type="scientific">Waddlia chondrophila (strain ATCC VR-1470 / WSU 86-1044)</name>
    <dbReference type="NCBI Taxonomy" id="716544"/>
    <lineage>
        <taxon>Bacteria</taxon>
        <taxon>Pseudomonadati</taxon>
        <taxon>Chlamydiota</taxon>
        <taxon>Chlamydiia</taxon>
        <taxon>Parachlamydiales</taxon>
        <taxon>Waddliaceae</taxon>
        <taxon>Waddlia</taxon>
    </lineage>
</organism>
<dbReference type="EMBL" id="CP001928">
    <property type="protein sequence ID" value="ADI38227.1"/>
    <property type="molecule type" value="Genomic_DNA"/>
</dbReference>
<keyword evidence="8" id="KW-0067">ATP-binding</keyword>
<reference evidence="14 15" key="1">
    <citation type="journal article" date="2010" name="PLoS ONE">
        <title>The Waddlia genome: a window into chlamydial biology.</title>
        <authorList>
            <person name="Bertelli C."/>
            <person name="Collyn F."/>
            <person name="Croxatto A."/>
            <person name="Ruckert C."/>
            <person name="Polkinghorne A."/>
            <person name="Kebbi-Beghdadi C."/>
            <person name="Goesmann A."/>
            <person name="Vaughan L."/>
            <person name="Greub G."/>
        </authorList>
    </citation>
    <scope>NUCLEOTIDE SEQUENCE [LARGE SCALE GENOMIC DNA]</scope>
    <source>
        <strain evidence="15">ATCC VR-1470 / WSU 86-1044</strain>
    </source>
</reference>
<comment type="catalytic activity">
    <reaction evidence="10 11">
        <text>L-aspartate + ATP = 4-phospho-L-aspartate + ADP</text>
        <dbReference type="Rhea" id="RHEA:23776"/>
        <dbReference type="ChEBI" id="CHEBI:29991"/>
        <dbReference type="ChEBI" id="CHEBI:30616"/>
        <dbReference type="ChEBI" id="CHEBI:57535"/>
        <dbReference type="ChEBI" id="CHEBI:456216"/>
        <dbReference type="EC" id="2.7.2.4"/>
    </reaction>
</comment>
<dbReference type="Pfam" id="PF00696">
    <property type="entry name" value="AA_kinase"/>
    <property type="match status" value="1"/>
</dbReference>
<gene>
    <name evidence="14" type="primary">lysC</name>
    <name evidence="14" type="ordered locus">wcw_0862</name>
</gene>
<dbReference type="Proteomes" id="UP000001505">
    <property type="component" value="Chromosome"/>
</dbReference>
<evidence type="ECO:0000259" key="13">
    <source>
        <dbReference type="Pfam" id="PF00696"/>
    </source>
</evidence>
<dbReference type="InterPro" id="IPR036393">
    <property type="entry name" value="AceGlu_kinase-like_sf"/>
</dbReference>
<dbReference type="Gene3D" id="3.40.1160.10">
    <property type="entry name" value="Acetylglutamate kinase-like"/>
    <property type="match status" value="1"/>
</dbReference>
<dbReference type="eggNOG" id="COG0527">
    <property type="taxonomic scope" value="Bacteria"/>
</dbReference>
<accession>D6YVR7</accession>
<dbReference type="KEGG" id="wch:wcw_0862"/>
<evidence type="ECO:0000256" key="7">
    <source>
        <dbReference type="ARBA" id="ARBA00022777"/>
    </source>
</evidence>
<dbReference type="UniPathway" id="UPA00034">
    <property type="reaction ID" value="UER00015"/>
</dbReference>
<evidence type="ECO:0000256" key="2">
    <source>
        <dbReference type="ARBA" id="ARBA00004986"/>
    </source>
</evidence>
<evidence type="ECO:0000256" key="6">
    <source>
        <dbReference type="ARBA" id="ARBA00022741"/>
    </source>
</evidence>
<dbReference type="PANTHER" id="PTHR21499:SF3">
    <property type="entry name" value="ASPARTOKINASE"/>
    <property type="match status" value="1"/>
</dbReference>
<dbReference type="OrthoDB" id="9799110at2"/>
<proteinExistence type="inferred from homology"/>
<dbReference type="PANTHER" id="PTHR21499">
    <property type="entry name" value="ASPARTATE KINASE"/>
    <property type="match status" value="1"/>
</dbReference>
<dbReference type="UniPathway" id="UPA00050">
    <property type="reaction ID" value="UER00461"/>
</dbReference>
<dbReference type="AlphaFoldDB" id="D6YVR7"/>
<dbReference type="HOGENOM" id="CLU_009116_3_0_0"/>
<evidence type="ECO:0000256" key="5">
    <source>
        <dbReference type="ARBA" id="ARBA00022679"/>
    </source>
</evidence>
<keyword evidence="15" id="KW-1185">Reference proteome</keyword>
<dbReference type="GO" id="GO:0005829">
    <property type="term" value="C:cytosol"/>
    <property type="evidence" value="ECO:0007669"/>
    <property type="project" value="TreeGrafter"/>
</dbReference>
<evidence type="ECO:0000256" key="3">
    <source>
        <dbReference type="ARBA" id="ARBA00005139"/>
    </source>
</evidence>
<evidence type="ECO:0000313" key="14">
    <source>
        <dbReference type="EMBL" id="ADI38227.1"/>
    </source>
</evidence>
<dbReference type="SUPFAM" id="SSF53633">
    <property type="entry name" value="Carbamate kinase-like"/>
    <property type="match status" value="1"/>
</dbReference>
<dbReference type="GO" id="GO:0005524">
    <property type="term" value="F:ATP binding"/>
    <property type="evidence" value="ECO:0007669"/>
    <property type="project" value="UniProtKB-KW"/>
</dbReference>
<name>D6YVR7_WADCW</name>
<comment type="pathway">
    <text evidence="3 12">Amino-acid biosynthesis; L-threonine biosynthesis; L-threonine from L-aspartate: step 1/5.</text>
</comment>
<dbReference type="GO" id="GO:0009089">
    <property type="term" value="P:lysine biosynthetic process via diaminopimelate"/>
    <property type="evidence" value="ECO:0007669"/>
    <property type="project" value="UniProtKB-UniPathway"/>
</dbReference>
<dbReference type="UniPathway" id="UPA00051">
    <property type="reaction ID" value="UER00462"/>
</dbReference>
<dbReference type="NCBIfam" id="TIGR00657">
    <property type="entry name" value="asp_kinases"/>
    <property type="match status" value="1"/>
</dbReference>
<evidence type="ECO:0000256" key="11">
    <source>
        <dbReference type="RuleBase" id="RU003448"/>
    </source>
</evidence>
<evidence type="ECO:0000313" key="15">
    <source>
        <dbReference type="Proteomes" id="UP000001505"/>
    </source>
</evidence>
<protein>
    <recommendedName>
        <fullName evidence="11">Aspartokinase</fullName>
        <ecNumber evidence="11">2.7.2.4</ecNumber>
    </recommendedName>
</protein>
<dbReference type="EC" id="2.7.2.4" evidence="11"/>
<comment type="pathway">
    <text evidence="2 12">Amino-acid biosynthesis; L-methionine biosynthesis via de novo pathway; L-homoserine from L-aspartate: step 1/3.</text>
</comment>
<keyword evidence="12" id="KW-0028">Amino-acid biosynthesis</keyword>
<feature type="domain" description="Aspartate/glutamate/uridylate kinase" evidence="13">
    <location>
        <begin position="1"/>
        <end position="225"/>
    </location>
</feature>
<evidence type="ECO:0000256" key="8">
    <source>
        <dbReference type="ARBA" id="ARBA00022840"/>
    </source>
</evidence>
<dbReference type="CDD" id="cd04246">
    <property type="entry name" value="AAK_AK-DapG-like"/>
    <property type="match status" value="1"/>
</dbReference>
<dbReference type="GO" id="GO:0009090">
    <property type="term" value="P:homoserine biosynthetic process"/>
    <property type="evidence" value="ECO:0007669"/>
    <property type="project" value="TreeGrafter"/>
</dbReference>
<comment type="pathway">
    <text evidence="1 12">Amino-acid biosynthesis; L-lysine biosynthesis via DAP pathway; (S)-tetrahydrodipicolinate from L-aspartate: step 1/4.</text>
</comment>
<keyword evidence="5 11" id="KW-0808">Transferase</keyword>
<evidence type="ECO:0000256" key="4">
    <source>
        <dbReference type="ARBA" id="ARBA00010122"/>
    </source>
</evidence>
<keyword evidence="7 11" id="KW-0418">Kinase</keyword>
<dbReference type="GO" id="GO:0009088">
    <property type="term" value="P:threonine biosynthetic process"/>
    <property type="evidence" value="ECO:0007669"/>
    <property type="project" value="UniProtKB-UniPathway"/>
</dbReference>
<keyword evidence="6" id="KW-0547">Nucleotide-binding</keyword>
<comment type="similarity">
    <text evidence="4 11">Belongs to the aspartokinase family.</text>
</comment>
<dbReference type="InterPro" id="IPR001341">
    <property type="entry name" value="Asp_kinase"/>
</dbReference>
<dbReference type="STRING" id="716544.wcw_0862"/>
<dbReference type="InterPro" id="IPR001048">
    <property type="entry name" value="Asp/Glu/Uridylate_kinase"/>
</dbReference>
<evidence type="ECO:0000256" key="9">
    <source>
        <dbReference type="ARBA" id="ARBA00023154"/>
    </source>
</evidence>
<evidence type="ECO:0000256" key="1">
    <source>
        <dbReference type="ARBA" id="ARBA00004766"/>
    </source>
</evidence>
<dbReference type="GO" id="GO:0004072">
    <property type="term" value="F:aspartate kinase activity"/>
    <property type="evidence" value="ECO:0007669"/>
    <property type="project" value="UniProtKB-EC"/>
</dbReference>
<keyword evidence="9" id="KW-0457">Lysine biosynthesis</keyword>